<dbReference type="InterPro" id="IPR036005">
    <property type="entry name" value="Creatinase/aminopeptidase-like"/>
</dbReference>
<dbReference type="SUPFAM" id="SSF53092">
    <property type="entry name" value="Creatinase/prolidase N-terminal domain"/>
    <property type="match status" value="1"/>
</dbReference>
<dbReference type="Proteomes" id="UP000002009">
    <property type="component" value="Chromosome 15"/>
</dbReference>
<evidence type="ECO:0000256" key="6">
    <source>
        <dbReference type="SAM" id="MobiDB-lite"/>
    </source>
</evidence>
<evidence type="ECO:0000259" key="7">
    <source>
        <dbReference type="SMART" id="SM01011"/>
    </source>
</evidence>
<sequence>MSSCGTPRAAATLSSPPASERPSPDPPGPLDHARHRDAVLSQLPPGKLVYVPAGKAQTRNGVEGNARFRQEPDFLYLTGVEEPGYHALFGTGADAPFVLIAPRQDPEMDVWCGKQASRDELRAVTGADIVYYDDEFHKALDAVEAQEGQTVFVPSHDAATLPNDPDGLFLGLRPETTALGKVMAKARSLKTSEEIDCLRFANEVSGDAHVAMWRHAARAFRVTNGQPGQLWEHELEAVFAGETMKRGLRHLGYPSIVGAGVHAATLHYERNDARVRSADDLVLVDAGAEWRGYTADITRTFPAGGKFEARRRAVYEAVLDVQVRAIAEMRAGANWQMVGARAKLNTVQNLIDLGIVRGNAQDAVMAGVCGLFLPHSLGHLLGLQVHDVGPGGPVPDGALAPGHVVTCEPGIYFVDGLLEPALEDRFLKDFLVRDEIERFKAVGGVRIEDNVAITEDGAENLTTCPKTVEEIEAICRDA</sequence>
<dbReference type="OMA" id="DAHALFF"/>
<dbReference type="OrthoDB" id="10261878at2759"/>
<keyword evidence="3" id="KW-0378">Hydrolase</keyword>
<gene>
    <name evidence="8" type="ORF">MICPUN_88789</name>
</gene>
<dbReference type="STRING" id="296587.C1EHP6"/>
<dbReference type="PANTHER" id="PTHR43226:SF1">
    <property type="entry name" value="XAA-PRO DIPEPTIDASE"/>
    <property type="match status" value="1"/>
</dbReference>
<dbReference type="GO" id="GO:0006508">
    <property type="term" value="P:proteolysis"/>
    <property type="evidence" value="ECO:0007669"/>
    <property type="project" value="TreeGrafter"/>
</dbReference>
<protein>
    <recommendedName>
        <fullName evidence="7">Aminopeptidase P N-terminal domain-containing protein</fullName>
    </recommendedName>
</protein>
<dbReference type="eggNOG" id="KOG2737">
    <property type="taxonomic scope" value="Eukaryota"/>
</dbReference>
<dbReference type="GO" id="GO:0070006">
    <property type="term" value="F:metalloaminopeptidase activity"/>
    <property type="evidence" value="ECO:0007669"/>
    <property type="project" value="InterPro"/>
</dbReference>
<dbReference type="InterPro" id="IPR000994">
    <property type="entry name" value="Pept_M24"/>
</dbReference>
<feature type="domain" description="Aminopeptidase P N-terminal" evidence="7">
    <location>
        <begin position="27"/>
        <end position="161"/>
    </location>
</feature>
<dbReference type="InterPro" id="IPR007865">
    <property type="entry name" value="Aminopep_P_N"/>
</dbReference>
<dbReference type="Gene3D" id="3.90.230.10">
    <property type="entry name" value="Creatinase/methionine aminopeptidase superfamily"/>
    <property type="match status" value="1"/>
</dbReference>
<evidence type="ECO:0000313" key="8">
    <source>
        <dbReference type="EMBL" id="ACO67543.1"/>
    </source>
</evidence>
<dbReference type="KEGG" id="mis:MICPUN_88789"/>
<comment type="similarity">
    <text evidence="5">Belongs to the peptidase M24B family.</text>
</comment>
<evidence type="ECO:0000313" key="9">
    <source>
        <dbReference type="Proteomes" id="UP000002009"/>
    </source>
</evidence>
<dbReference type="Pfam" id="PF00557">
    <property type="entry name" value="Peptidase_M24"/>
    <property type="match status" value="1"/>
</dbReference>
<dbReference type="FunCoup" id="C1EHP6">
    <property type="interactions" value="1447"/>
</dbReference>
<dbReference type="PANTHER" id="PTHR43226">
    <property type="entry name" value="XAA-PRO AMINOPEPTIDASE 3"/>
    <property type="match status" value="1"/>
</dbReference>
<dbReference type="AlphaFoldDB" id="C1EHP6"/>
<evidence type="ECO:0000256" key="3">
    <source>
        <dbReference type="ARBA" id="ARBA00022801"/>
    </source>
</evidence>
<proteinExistence type="inferred from homology"/>
<accession>C1EHP6</accession>
<dbReference type="Gene3D" id="3.40.350.10">
    <property type="entry name" value="Creatinase/prolidase N-terminal domain"/>
    <property type="match status" value="1"/>
</dbReference>
<dbReference type="EMBL" id="CP001333">
    <property type="protein sequence ID" value="ACO67543.1"/>
    <property type="molecule type" value="Genomic_DNA"/>
</dbReference>
<dbReference type="InterPro" id="IPR029149">
    <property type="entry name" value="Creatin/AminoP/Spt16_N"/>
</dbReference>
<name>C1EHP6_MICCC</name>
<dbReference type="SMART" id="SM01011">
    <property type="entry name" value="AMP_N"/>
    <property type="match status" value="1"/>
</dbReference>
<keyword evidence="9" id="KW-1185">Reference proteome</keyword>
<dbReference type="CDD" id="cd01087">
    <property type="entry name" value="Prolidase"/>
    <property type="match status" value="1"/>
</dbReference>
<dbReference type="PROSITE" id="PS00491">
    <property type="entry name" value="PROLINE_PEPTIDASE"/>
    <property type="match status" value="1"/>
</dbReference>
<evidence type="ECO:0000256" key="5">
    <source>
        <dbReference type="RuleBase" id="RU000590"/>
    </source>
</evidence>
<evidence type="ECO:0000256" key="1">
    <source>
        <dbReference type="ARBA" id="ARBA00001936"/>
    </source>
</evidence>
<dbReference type="GeneID" id="8249394"/>
<organism evidence="8 9">
    <name type="scientific">Micromonas commoda (strain RCC299 / NOUM17 / CCMP2709)</name>
    <name type="common">Picoplanktonic green alga</name>
    <dbReference type="NCBI Taxonomy" id="296587"/>
    <lineage>
        <taxon>Eukaryota</taxon>
        <taxon>Viridiplantae</taxon>
        <taxon>Chlorophyta</taxon>
        <taxon>Mamiellophyceae</taxon>
        <taxon>Mamiellales</taxon>
        <taxon>Mamiellaceae</taxon>
        <taxon>Micromonas</taxon>
    </lineage>
</organism>
<dbReference type="InterPro" id="IPR052433">
    <property type="entry name" value="X-Pro_dipept-like"/>
</dbReference>
<keyword evidence="4" id="KW-0464">Manganese</keyword>
<evidence type="ECO:0000256" key="2">
    <source>
        <dbReference type="ARBA" id="ARBA00022723"/>
    </source>
</evidence>
<comment type="cofactor">
    <cofactor evidence="1">
        <name>Mn(2+)</name>
        <dbReference type="ChEBI" id="CHEBI:29035"/>
    </cofactor>
</comment>
<feature type="region of interest" description="Disordered" evidence="6">
    <location>
        <begin position="1"/>
        <end position="33"/>
    </location>
</feature>
<reference evidence="8 9" key="1">
    <citation type="journal article" date="2009" name="Science">
        <title>Green evolution and dynamic adaptations revealed by genomes of the marine picoeukaryotes Micromonas.</title>
        <authorList>
            <person name="Worden A.Z."/>
            <person name="Lee J.H."/>
            <person name="Mock T."/>
            <person name="Rouze P."/>
            <person name="Simmons M.P."/>
            <person name="Aerts A.L."/>
            <person name="Allen A.E."/>
            <person name="Cuvelier M.L."/>
            <person name="Derelle E."/>
            <person name="Everett M.V."/>
            <person name="Foulon E."/>
            <person name="Grimwood J."/>
            <person name="Gundlach H."/>
            <person name="Henrissat B."/>
            <person name="Napoli C."/>
            <person name="McDonald S.M."/>
            <person name="Parker M.S."/>
            <person name="Rombauts S."/>
            <person name="Salamov A."/>
            <person name="Von Dassow P."/>
            <person name="Badger J.H."/>
            <person name="Coutinho P.M."/>
            <person name="Demir E."/>
            <person name="Dubchak I."/>
            <person name="Gentemann C."/>
            <person name="Eikrem W."/>
            <person name="Gready J.E."/>
            <person name="John U."/>
            <person name="Lanier W."/>
            <person name="Lindquist E.A."/>
            <person name="Lucas S."/>
            <person name="Mayer K.F."/>
            <person name="Moreau H."/>
            <person name="Not F."/>
            <person name="Otillar R."/>
            <person name="Panaud O."/>
            <person name="Pangilinan J."/>
            <person name="Paulsen I."/>
            <person name="Piegu B."/>
            <person name="Poliakov A."/>
            <person name="Robbens S."/>
            <person name="Schmutz J."/>
            <person name="Toulza E."/>
            <person name="Wyss T."/>
            <person name="Zelensky A."/>
            <person name="Zhou K."/>
            <person name="Armbrust E.V."/>
            <person name="Bhattacharya D."/>
            <person name="Goodenough U.W."/>
            <person name="Van de Peer Y."/>
            <person name="Grigoriev I.V."/>
        </authorList>
    </citation>
    <scope>NUCLEOTIDE SEQUENCE [LARGE SCALE GENOMIC DNA]</scope>
    <source>
        <strain evidence="9">RCC299 / NOUM17</strain>
    </source>
</reference>
<dbReference type="InterPro" id="IPR001131">
    <property type="entry name" value="Peptidase_M24B_aminopep-P_CS"/>
</dbReference>
<dbReference type="GO" id="GO:0030145">
    <property type="term" value="F:manganese ion binding"/>
    <property type="evidence" value="ECO:0007669"/>
    <property type="project" value="InterPro"/>
</dbReference>
<keyword evidence="2 5" id="KW-0479">Metal-binding</keyword>
<dbReference type="InParanoid" id="C1EHP6"/>
<dbReference type="Pfam" id="PF05195">
    <property type="entry name" value="AMP_N"/>
    <property type="match status" value="1"/>
</dbReference>
<evidence type="ECO:0000256" key="4">
    <source>
        <dbReference type="ARBA" id="ARBA00023211"/>
    </source>
</evidence>
<dbReference type="RefSeq" id="XP_002506285.1">
    <property type="nucleotide sequence ID" value="XM_002506239.1"/>
</dbReference>
<dbReference type="SUPFAM" id="SSF55920">
    <property type="entry name" value="Creatinase/aminopeptidase"/>
    <property type="match status" value="1"/>
</dbReference>